<feature type="compositionally biased region" description="Polar residues" evidence="9">
    <location>
        <begin position="91"/>
        <end position="106"/>
    </location>
</feature>
<dbReference type="GO" id="GO:0005524">
    <property type="term" value="F:ATP binding"/>
    <property type="evidence" value="ECO:0007669"/>
    <property type="project" value="UniProtKB-KW"/>
</dbReference>
<dbReference type="Gene3D" id="2.30.30.40">
    <property type="entry name" value="SH3 Domains"/>
    <property type="match status" value="1"/>
</dbReference>
<feature type="domain" description="FERM" evidence="10">
    <location>
        <begin position="346"/>
        <end position="648"/>
    </location>
</feature>
<accession>A0AAV2IEL0</accession>
<dbReference type="Pfam" id="PF00784">
    <property type="entry name" value="MyTH4"/>
    <property type="match status" value="2"/>
</dbReference>
<dbReference type="InterPro" id="IPR019748">
    <property type="entry name" value="FERM_central"/>
</dbReference>
<keyword evidence="4" id="KW-0677">Repeat</keyword>
<dbReference type="AlphaFoldDB" id="A0AAV2IEL0"/>
<dbReference type="InterPro" id="IPR014352">
    <property type="entry name" value="FERM/acyl-CoA-bd_prot_sf"/>
</dbReference>
<dbReference type="SUPFAM" id="SSF54236">
    <property type="entry name" value="Ubiquitin-like"/>
    <property type="match status" value="1"/>
</dbReference>
<dbReference type="CDD" id="cd17092">
    <property type="entry name" value="FERM1_F1_Myosin-VII"/>
    <property type="match status" value="1"/>
</dbReference>
<dbReference type="InterPro" id="IPR011993">
    <property type="entry name" value="PH-like_dom_sf"/>
</dbReference>
<evidence type="ECO:0000256" key="2">
    <source>
        <dbReference type="ARBA" id="ARBA00008314"/>
    </source>
</evidence>
<protein>
    <recommendedName>
        <fullName evidence="14">MyTH4 domain-containing protein</fullName>
    </recommendedName>
</protein>
<dbReference type="InterPro" id="IPR019749">
    <property type="entry name" value="Band_41_domain"/>
</dbReference>
<evidence type="ECO:0000259" key="11">
    <source>
        <dbReference type="PROSITE" id="PS51016"/>
    </source>
</evidence>
<dbReference type="Pfam" id="PF21989">
    <property type="entry name" value="RA_2"/>
    <property type="match status" value="1"/>
</dbReference>
<dbReference type="Proteomes" id="UP001497497">
    <property type="component" value="Unassembled WGS sequence"/>
</dbReference>
<dbReference type="SMART" id="SM00139">
    <property type="entry name" value="MyTH4"/>
    <property type="match status" value="2"/>
</dbReference>
<evidence type="ECO:0000256" key="4">
    <source>
        <dbReference type="ARBA" id="ARBA00022737"/>
    </source>
</evidence>
<feature type="domain" description="MyTH4" evidence="11">
    <location>
        <begin position="782"/>
        <end position="934"/>
    </location>
</feature>
<keyword evidence="5" id="KW-0547">Nucleotide-binding</keyword>
<dbReference type="CDD" id="cd14473">
    <property type="entry name" value="FERM_B-lobe"/>
    <property type="match status" value="2"/>
</dbReference>
<keyword evidence="8" id="KW-0009">Actin-binding</keyword>
<dbReference type="Pfam" id="PF02174">
    <property type="entry name" value="IRS"/>
    <property type="match status" value="1"/>
</dbReference>
<dbReference type="Gene3D" id="1.20.80.10">
    <property type="match status" value="2"/>
</dbReference>
<evidence type="ECO:0000313" key="12">
    <source>
        <dbReference type="EMBL" id="CAL1545295.1"/>
    </source>
</evidence>
<evidence type="ECO:0008006" key="14">
    <source>
        <dbReference type="Google" id="ProtNLM"/>
    </source>
</evidence>
<dbReference type="InterPro" id="IPR038185">
    <property type="entry name" value="MyTH4_dom_sf"/>
</dbReference>
<dbReference type="GO" id="GO:0005737">
    <property type="term" value="C:cytoplasm"/>
    <property type="evidence" value="ECO:0007669"/>
    <property type="project" value="UniProtKB-SubCell"/>
</dbReference>
<evidence type="ECO:0000313" key="13">
    <source>
        <dbReference type="Proteomes" id="UP001497497"/>
    </source>
</evidence>
<evidence type="ECO:0000256" key="1">
    <source>
        <dbReference type="ARBA" id="ARBA00004496"/>
    </source>
</evidence>
<evidence type="ECO:0000256" key="3">
    <source>
        <dbReference type="ARBA" id="ARBA00022490"/>
    </source>
</evidence>
<keyword evidence="13" id="KW-1185">Reference proteome</keyword>
<dbReference type="SUPFAM" id="SSF50729">
    <property type="entry name" value="PH domain-like"/>
    <property type="match status" value="1"/>
</dbReference>
<dbReference type="InterPro" id="IPR029071">
    <property type="entry name" value="Ubiquitin-like_domsf"/>
</dbReference>
<proteinExistence type="inferred from homology"/>
<keyword evidence="6" id="KW-0067">ATP-binding</keyword>
<dbReference type="GO" id="GO:0005856">
    <property type="term" value="C:cytoskeleton"/>
    <property type="evidence" value="ECO:0007669"/>
    <property type="project" value="InterPro"/>
</dbReference>
<dbReference type="PROSITE" id="PS51016">
    <property type="entry name" value="MYTH4"/>
    <property type="match status" value="2"/>
</dbReference>
<dbReference type="InterPro" id="IPR002404">
    <property type="entry name" value="IRS_PTB"/>
</dbReference>
<dbReference type="PANTHER" id="PTHR22692">
    <property type="entry name" value="MYOSIN VII, XV"/>
    <property type="match status" value="1"/>
</dbReference>
<dbReference type="PROSITE" id="PS50057">
    <property type="entry name" value="FERM_3"/>
    <property type="match status" value="2"/>
</dbReference>
<dbReference type="InterPro" id="IPR000299">
    <property type="entry name" value="FERM_domain"/>
</dbReference>
<name>A0AAV2IEL0_LYMST</name>
<evidence type="ECO:0000256" key="7">
    <source>
        <dbReference type="ARBA" id="ARBA00023175"/>
    </source>
</evidence>
<dbReference type="SMART" id="SM00295">
    <property type="entry name" value="B41"/>
    <property type="match status" value="2"/>
</dbReference>
<evidence type="ECO:0000256" key="9">
    <source>
        <dbReference type="SAM" id="MobiDB-lite"/>
    </source>
</evidence>
<dbReference type="InterPro" id="IPR051567">
    <property type="entry name" value="Unconventional_Myosin_ATPase"/>
</dbReference>
<feature type="domain" description="MyTH4" evidence="11">
    <location>
        <begin position="136"/>
        <end position="341"/>
    </location>
</feature>
<keyword evidence="3" id="KW-0963">Cytoplasm</keyword>
<evidence type="ECO:0000259" key="10">
    <source>
        <dbReference type="PROSITE" id="PS50057"/>
    </source>
</evidence>
<dbReference type="GO" id="GO:0003779">
    <property type="term" value="F:actin binding"/>
    <property type="evidence" value="ECO:0007669"/>
    <property type="project" value="UniProtKB-KW"/>
</dbReference>
<comment type="subcellular location">
    <subcellularLocation>
        <location evidence="1">Cytoplasm</location>
    </subcellularLocation>
</comment>
<reference evidence="12 13" key="1">
    <citation type="submission" date="2024-04" db="EMBL/GenBank/DDBJ databases">
        <authorList>
            <consortium name="Genoscope - CEA"/>
            <person name="William W."/>
        </authorList>
    </citation>
    <scope>NUCLEOTIDE SEQUENCE [LARGE SCALE GENOMIC DNA]</scope>
</reference>
<evidence type="ECO:0000256" key="5">
    <source>
        <dbReference type="ARBA" id="ARBA00022741"/>
    </source>
</evidence>
<evidence type="ECO:0000256" key="8">
    <source>
        <dbReference type="ARBA" id="ARBA00023203"/>
    </source>
</evidence>
<dbReference type="Gene3D" id="1.25.40.530">
    <property type="entry name" value="MyTH4 domain"/>
    <property type="match status" value="2"/>
</dbReference>
<feature type="domain" description="FERM" evidence="10">
    <location>
        <begin position="940"/>
        <end position="1244"/>
    </location>
</feature>
<feature type="region of interest" description="Disordered" evidence="9">
    <location>
        <begin position="73"/>
        <end position="111"/>
    </location>
</feature>
<comment type="similarity">
    <text evidence="2">Belongs to the TRAFAC class myosin-kinesin ATPase superfamily. Myosin family.</text>
</comment>
<dbReference type="InterPro" id="IPR035963">
    <property type="entry name" value="FERM_2"/>
</dbReference>
<dbReference type="InterPro" id="IPR000857">
    <property type="entry name" value="MyTH4_dom"/>
</dbReference>
<comment type="caution">
    <text evidence="12">The sequence shown here is derived from an EMBL/GenBank/DDBJ whole genome shotgun (WGS) entry which is preliminary data.</text>
</comment>
<dbReference type="EMBL" id="CAXITT010000697">
    <property type="protein sequence ID" value="CAL1545295.1"/>
    <property type="molecule type" value="Genomic_DNA"/>
</dbReference>
<dbReference type="Pfam" id="PF21998">
    <property type="entry name" value="FERM_C1_MyoVII"/>
    <property type="match status" value="1"/>
</dbReference>
<dbReference type="PANTHER" id="PTHR22692:SF33">
    <property type="entry name" value="MYOSIN"/>
    <property type="match status" value="1"/>
</dbReference>
<dbReference type="SUPFAM" id="SSF47031">
    <property type="entry name" value="Second domain of FERM"/>
    <property type="match status" value="2"/>
</dbReference>
<dbReference type="InterPro" id="IPR041793">
    <property type="entry name" value="MyoVII_FERM_C1"/>
</dbReference>
<sequence length="1261" mass="143286">MSVSSGRSLLTRQDSVGIQSTLSAATAFGEDLADDSYSISELSHYNQEKKRKKFAKLNNETFVRTTLINLDREESVVEQPENGDNEDGKRTLSSANSFDQSETASVDSEEGDVSVTATTFTSFAQSRFVMKISHSYSCASLPHPLLPKSDRADYLAAMACWVNILRIMGDLPDPDTIEKLVVAGANVSMTSKLRAFFKAKYTKKDVDDAHKKYTELFKDPLGNESKGIPFLSNSHETMLEKVQMLCAVGICKPSLRDELYCQLCKQLTNNPSRNSIVRGWVLMSMFTGSFTPSESFAPSLTSFLIDGPAEFSENVDWLLRRTCSVGTRGHPPSWLEFQAAKNGKPLLVPVMFMSGHKMLCEVDAAMTVAEVIRHIGERLGLSDLTGFSLYISLHTKISCLGHGQHRIMDAISESDQYSKQIGIRESNAIWRLFFRLEFFSSWHTPEEDPVSTDLIYQQVKRGITMSEYRLENEDTLLAVAAKIYYVEFPADATLEHLSTFIGTFIPESILDSRPKEHYTEKVRACFFELKLDKEKPPALSIKSEIVNLAKENFSILFSRYYDVSKVVATNLVLTEVVVGVNHKGIFAVDNTDKLRLQVDFAEIVDIVKSKHHLTLGIANVENIVFSTNHSDDFYNLVTTFIEELKKRSTIAIATENLTQLDGPPEANILRGDVLEMSQSKAELAGSDTITVLCTRTKKPCDVPISLCYIIATVKPPSDKLLERLSAHLHKSSSNSNTLDLRQQTNLQQYAKIYFRPANESTVTKLLSRTSLKRKDSELLWSYSKEGLKKPLLKRTCTREDIPPYIPWLNGTSPIQSYMCNQVFNDEAANYHLCTEWVLNPARRNKYLREEIYCQIIKQLTNNPEKSQWDRGWVLLTLLTSITPPSQELHEHVLAFLKGSSHPLIQMCETNLQFRKKRGGCRLYSSHCLEHEMVTKQQPNVRIQLYLPNHSVQTLEVTCHTRIFDIKKEVVGRLHLNSFHEFSLFLSSNDKVHCLSDRAFYFDCLSHAEVFWFKQGRRNTQSTAKTSLPLLVMLKKIWVNGKPGIDSVADQIFHYSQEMPNYLRGYHKMPEELLVRLAALTYRGQFGSDEKYFSKFSESCGQIFPKQYLEGKDLDDLQEAVEKQFQADKNMTSQDAKIAFLEELYQIKTYGSVFFEVKQHSVKVLPKYCLIAINYSGVHLIDAKKREIIKSLNFDAIQNWAYDENSFTLIASETTGTSKLLMETKVGHNMDDLLMSYVGWIMNYQMRKKHGYFGNSTGESIC</sequence>
<keyword evidence="7" id="KW-0505">Motor protein</keyword>
<organism evidence="12 13">
    <name type="scientific">Lymnaea stagnalis</name>
    <name type="common">Great pond snail</name>
    <name type="synonym">Helix stagnalis</name>
    <dbReference type="NCBI Taxonomy" id="6523"/>
    <lineage>
        <taxon>Eukaryota</taxon>
        <taxon>Metazoa</taxon>
        <taxon>Spiralia</taxon>
        <taxon>Lophotrochozoa</taxon>
        <taxon>Mollusca</taxon>
        <taxon>Gastropoda</taxon>
        <taxon>Heterobranchia</taxon>
        <taxon>Euthyneura</taxon>
        <taxon>Panpulmonata</taxon>
        <taxon>Hygrophila</taxon>
        <taxon>Lymnaeoidea</taxon>
        <taxon>Lymnaeidae</taxon>
        <taxon>Lymnaea</taxon>
    </lineage>
</organism>
<evidence type="ECO:0000256" key="6">
    <source>
        <dbReference type="ARBA" id="ARBA00022840"/>
    </source>
</evidence>
<dbReference type="Gene3D" id="2.30.29.30">
    <property type="entry name" value="Pleckstrin-homology domain (PH domain)/Phosphotyrosine-binding domain (PTB)"/>
    <property type="match status" value="2"/>
</dbReference>
<gene>
    <name evidence="12" type="ORF">GSLYS_00018778001</name>
</gene>
<dbReference type="Gene3D" id="3.10.20.90">
    <property type="entry name" value="Phosphatidylinositol 3-kinase Catalytic Subunit, Chain A, domain 1"/>
    <property type="match status" value="2"/>
</dbReference>